<dbReference type="Gene3D" id="1.10.30.50">
    <property type="match status" value="1"/>
</dbReference>
<proteinExistence type="predicted"/>
<evidence type="ECO:0000313" key="4">
    <source>
        <dbReference type="Proteomes" id="UP000678317"/>
    </source>
</evidence>
<dbReference type="EMBL" id="JAGFBM010000010">
    <property type="protein sequence ID" value="MBO3086394.1"/>
    <property type="molecule type" value="Genomic_DNA"/>
</dbReference>
<protein>
    <submittedName>
        <fullName evidence="3">DUF222 domain-containing protein</fullName>
    </submittedName>
</protein>
<comment type="caution">
    <text evidence="3">The sequence shown here is derived from an EMBL/GenBank/DDBJ whole genome shotgun (WGS) entry which is preliminary data.</text>
</comment>
<sequence length="608" mass="62825">MDGAVAVRWLRAVGGSVRWPVDMFVQVRALIRMSGSSRIARMFDTVVRVGEVAARVRDAAADLAAVSRASSGWSAAERASALAAVASGQAALAEARAHLLVADRQAGDTVRPGDRSFEAAHARASRAGLGEATRQVRQADALVSMPVVAAGVREGSVPLPHLDALARVAATASPQVASVLRAPDTQQAVLAMARTRSAPDFARALARFVATQDPAGVQGEHDRQYRERFLSLSAQPDGVFLKGRLDRVAGESLRVALDAMGQFGDQTRSPGQASADALTMLAEKVCAGTGPVRAAAGSSLSGADGAAPTAGGGVGEAAGAAGAAVSGMVPRPHVSLLVSAETVAELIAHERAGADVVAPPIALPWGTVAPATLEDGTPVAMSELARVLCQADLTRIVLSAEGVPLDVGRTKRLFSTAQRRAVVARDGQCVWNGCEQHASRCEVHHITWWARDTGPTSVANAALLCRFHHSEVHRLHLSIHRQEKPPGWTRRQRTKAAAAGRGDGAGVADGDRAGPDGCAGGERGDPNRRAGGERGNSDGRAGGERGGSDGRDGGEQRARAERGGGERGEPGGHGDGAWGEPAGRQPMRYVFLNTRGIAVNSPHGCLSG</sequence>
<reference evidence="3 4" key="1">
    <citation type="submission" date="2021-03" db="EMBL/GenBank/DDBJ databases">
        <title>novel species in genus Cellulomonas.</title>
        <authorList>
            <person name="Zhang G."/>
        </authorList>
    </citation>
    <scope>NUCLEOTIDE SEQUENCE [LARGE SCALE GENOMIC DNA]</scope>
    <source>
        <strain evidence="4">zg-ZUI188</strain>
    </source>
</reference>
<keyword evidence="4" id="KW-1185">Reference proteome</keyword>
<evidence type="ECO:0000256" key="1">
    <source>
        <dbReference type="SAM" id="MobiDB-lite"/>
    </source>
</evidence>
<dbReference type="Pfam" id="PF02720">
    <property type="entry name" value="DUF222"/>
    <property type="match status" value="1"/>
</dbReference>
<dbReference type="InterPro" id="IPR003870">
    <property type="entry name" value="DUF222"/>
</dbReference>
<feature type="compositionally biased region" description="Basic and acidic residues" evidence="1">
    <location>
        <begin position="522"/>
        <end position="572"/>
    </location>
</feature>
<feature type="region of interest" description="Disordered" evidence="1">
    <location>
        <begin position="478"/>
        <end position="583"/>
    </location>
</feature>
<gene>
    <name evidence="3" type="ORF">J4035_17255</name>
</gene>
<name>A0ABS3SKX8_9CELL</name>
<organism evidence="3 4">
    <name type="scientific">Cellulomonas fengjieae</name>
    <dbReference type="NCBI Taxonomy" id="2819978"/>
    <lineage>
        <taxon>Bacteria</taxon>
        <taxon>Bacillati</taxon>
        <taxon>Actinomycetota</taxon>
        <taxon>Actinomycetes</taxon>
        <taxon>Micrococcales</taxon>
        <taxon>Cellulomonadaceae</taxon>
        <taxon>Cellulomonas</taxon>
    </lineage>
</organism>
<dbReference type="InterPro" id="IPR003615">
    <property type="entry name" value="HNH_nuc"/>
</dbReference>
<evidence type="ECO:0000259" key="2">
    <source>
        <dbReference type="Pfam" id="PF02720"/>
    </source>
</evidence>
<dbReference type="CDD" id="cd00085">
    <property type="entry name" value="HNHc"/>
    <property type="match status" value="1"/>
</dbReference>
<evidence type="ECO:0000313" key="3">
    <source>
        <dbReference type="EMBL" id="MBO3086394.1"/>
    </source>
</evidence>
<feature type="domain" description="DUF222" evidence="2">
    <location>
        <begin position="84"/>
        <end position="426"/>
    </location>
</feature>
<accession>A0ABS3SKX8</accession>
<dbReference type="RefSeq" id="WP_208290438.1">
    <property type="nucleotide sequence ID" value="NZ_JAGFBM010000010.1"/>
</dbReference>
<dbReference type="Proteomes" id="UP000678317">
    <property type="component" value="Unassembled WGS sequence"/>
</dbReference>